<evidence type="ECO:0000313" key="1">
    <source>
        <dbReference type="EMBL" id="KKK73459.1"/>
    </source>
</evidence>
<reference evidence="1" key="1">
    <citation type="journal article" date="2015" name="Nature">
        <title>Complex archaea that bridge the gap between prokaryotes and eukaryotes.</title>
        <authorList>
            <person name="Spang A."/>
            <person name="Saw J.H."/>
            <person name="Jorgensen S.L."/>
            <person name="Zaremba-Niedzwiedzka K."/>
            <person name="Martijn J."/>
            <person name="Lind A.E."/>
            <person name="van Eijk R."/>
            <person name="Schleper C."/>
            <person name="Guy L."/>
            <person name="Ettema T.J."/>
        </authorList>
    </citation>
    <scope>NUCLEOTIDE SEQUENCE</scope>
</reference>
<accession>A0A0F9A4E8</accession>
<sequence length="129" mass="14328">MIPFALFSAAALIVLFVETPKSIHEEPKSIQNEPIEISWAAKSDFNLVTIIQNFITSESEKYQIDPKLSLAIVSCEGGFENPHQCNGIYGCIAGQGHFQFIPSTWKNIITADFTPIPDYCRTTDAVFIS</sequence>
<comment type="caution">
    <text evidence="1">The sequence shown here is derived from an EMBL/GenBank/DDBJ whole genome shotgun (WGS) entry which is preliminary data.</text>
</comment>
<proteinExistence type="predicted"/>
<dbReference type="Gene3D" id="1.10.530.10">
    <property type="match status" value="1"/>
</dbReference>
<dbReference type="AlphaFoldDB" id="A0A0F9A4E8"/>
<organism evidence="1">
    <name type="scientific">marine sediment metagenome</name>
    <dbReference type="NCBI Taxonomy" id="412755"/>
    <lineage>
        <taxon>unclassified sequences</taxon>
        <taxon>metagenomes</taxon>
        <taxon>ecological metagenomes</taxon>
    </lineage>
</organism>
<feature type="non-terminal residue" evidence="1">
    <location>
        <position position="129"/>
    </location>
</feature>
<gene>
    <name evidence="1" type="ORF">LCGC14_2893650</name>
</gene>
<evidence type="ECO:0008006" key="2">
    <source>
        <dbReference type="Google" id="ProtNLM"/>
    </source>
</evidence>
<name>A0A0F9A4E8_9ZZZZ</name>
<dbReference type="SUPFAM" id="SSF53955">
    <property type="entry name" value="Lysozyme-like"/>
    <property type="match status" value="1"/>
</dbReference>
<protein>
    <recommendedName>
        <fullName evidence="2">Transglycosylase SLT domain-containing protein</fullName>
    </recommendedName>
</protein>
<dbReference type="EMBL" id="LAZR01056779">
    <property type="protein sequence ID" value="KKK73459.1"/>
    <property type="molecule type" value="Genomic_DNA"/>
</dbReference>
<dbReference type="InterPro" id="IPR023346">
    <property type="entry name" value="Lysozyme-like_dom_sf"/>
</dbReference>